<feature type="transmembrane region" description="Helical" evidence="1">
    <location>
        <begin position="387"/>
        <end position="404"/>
    </location>
</feature>
<evidence type="ECO:0000313" key="4">
    <source>
        <dbReference type="Proteomes" id="UP000251835"/>
    </source>
</evidence>
<organism evidence="3 4">
    <name type="scientific">Balneicella halophila</name>
    <dbReference type="NCBI Taxonomy" id="1537566"/>
    <lineage>
        <taxon>Bacteria</taxon>
        <taxon>Pseudomonadati</taxon>
        <taxon>Bacteroidota</taxon>
        <taxon>Bacteroidia</taxon>
        <taxon>Bacteroidales</taxon>
        <taxon>Balneicellaceae</taxon>
        <taxon>Balneicella</taxon>
    </lineage>
</organism>
<accession>A0A7L4URB9</accession>
<keyword evidence="4" id="KW-1185">Reference proteome</keyword>
<reference evidence="3 4" key="1">
    <citation type="submission" date="2018-05" db="EMBL/GenBank/DDBJ databases">
        <title>Genomic Encyclopedia of Type Strains, Phase IV (KMG-IV): sequencing the most valuable type-strain genomes for metagenomic binning, comparative biology and taxonomic classification.</title>
        <authorList>
            <person name="Goeker M."/>
        </authorList>
    </citation>
    <scope>NUCLEOTIDE SEQUENCE [LARGE SCALE GENOMIC DNA]</scope>
    <source>
        <strain evidence="3 4">DSM 28579</strain>
    </source>
</reference>
<dbReference type="AlphaFoldDB" id="A0A7L4URB9"/>
<feature type="domain" description="YdbS-like PH" evidence="2">
    <location>
        <begin position="404"/>
        <end position="480"/>
    </location>
</feature>
<sequence length="492" mass="57091">MTKIDFSIPQRKDVLGVILSIGFFLRKSFEAFWAFFAYLLLNSQLDIFTDYKTYIVFFIIIVMIAIHSYLSWRYFYFYIKDDEFVIEKGYLKKSITTLPLEKIISVNTNQKLLHQLLGVVEVKVDSAGTDNKEVSISAVKRKFAMALEEALSYASKSSIEDKEEAEVDRNCEEIISLSPSNLLKIGIARNHIYGLMLLLVFGNQIYYQIKDFFDDEIDKVLSETAYTLEHASLMIWVSVIIFIVIGAIIISFVRTFLAYYDFKFLKVNKVFLLQSGLLKRKKITVPFSRVQAYQQSANPLQRLLKIKTVRLIQASSGNVTKDAEKVLIPGCENVQTDRIKSAIFSKKLDAGLVIKPHWALRNRLFFEKCFLLPLLVIPAFLYPWFWVLTFIYLVCILLLSHYEYKRREYRIDNTLLHVRSGGIVHANSFIEHYKVQAVRISQSYFQRRRNTASLHLGLAGVEVSLSYIPYETAVKIKDFLLHEVINTKKDWI</sequence>
<comment type="caution">
    <text evidence="3">The sequence shown here is derived from an EMBL/GenBank/DDBJ whole genome shotgun (WGS) entry which is preliminary data.</text>
</comment>
<dbReference type="InterPro" id="IPR014529">
    <property type="entry name" value="UCP026631"/>
</dbReference>
<dbReference type="Pfam" id="PF03703">
    <property type="entry name" value="bPH_2"/>
    <property type="match status" value="3"/>
</dbReference>
<proteinExistence type="predicted"/>
<feature type="transmembrane region" description="Helical" evidence="1">
    <location>
        <begin position="14"/>
        <end position="41"/>
    </location>
</feature>
<feature type="transmembrane region" description="Helical" evidence="1">
    <location>
        <begin position="233"/>
        <end position="257"/>
    </location>
</feature>
<gene>
    <name evidence="3" type="ORF">C7377_0516</name>
</gene>
<dbReference type="EMBL" id="QENZ01000003">
    <property type="protein sequence ID" value="PVX52209.1"/>
    <property type="molecule type" value="Genomic_DNA"/>
</dbReference>
<evidence type="ECO:0000256" key="1">
    <source>
        <dbReference type="SAM" id="Phobius"/>
    </source>
</evidence>
<evidence type="ECO:0000313" key="3">
    <source>
        <dbReference type="EMBL" id="PVX52209.1"/>
    </source>
</evidence>
<dbReference type="Proteomes" id="UP000251835">
    <property type="component" value="Unassembled WGS sequence"/>
</dbReference>
<dbReference type="InterPro" id="IPR005182">
    <property type="entry name" value="YdbS-like_PH"/>
</dbReference>
<keyword evidence="1" id="KW-0472">Membrane</keyword>
<dbReference type="RefSeq" id="WP_116495751.1">
    <property type="nucleotide sequence ID" value="NZ_QENZ01000003.1"/>
</dbReference>
<protein>
    <submittedName>
        <fullName evidence="3">Putative membrane protein YdbT with pleckstrin-like domain</fullName>
    </submittedName>
</protein>
<dbReference type="PANTHER" id="PTHR34473:SF2">
    <property type="entry name" value="UPF0699 TRANSMEMBRANE PROTEIN YDBT"/>
    <property type="match status" value="1"/>
</dbReference>
<name>A0A7L4URB9_BALHA</name>
<dbReference type="PANTHER" id="PTHR34473">
    <property type="entry name" value="UPF0699 TRANSMEMBRANE PROTEIN YDBS"/>
    <property type="match status" value="1"/>
</dbReference>
<keyword evidence="1" id="KW-0812">Transmembrane</keyword>
<feature type="domain" description="YdbS-like PH" evidence="2">
    <location>
        <begin position="268"/>
        <end position="318"/>
    </location>
</feature>
<dbReference type="OrthoDB" id="1049931at2"/>
<feature type="domain" description="YdbS-like PH" evidence="2">
    <location>
        <begin position="72"/>
        <end position="149"/>
    </location>
</feature>
<evidence type="ECO:0000259" key="2">
    <source>
        <dbReference type="Pfam" id="PF03703"/>
    </source>
</evidence>
<feature type="transmembrane region" description="Helical" evidence="1">
    <location>
        <begin position="53"/>
        <end position="72"/>
    </location>
</feature>
<dbReference type="PIRSF" id="PIRSF026631">
    <property type="entry name" value="UCP026631"/>
    <property type="match status" value="1"/>
</dbReference>
<keyword evidence="1" id="KW-1133">Transmembrane helix</keyword>